<keyword evidence="2" id="KW-1185">Reference proteome</keyword>
<accession>A0AAE9YQT5</accession>
<proteinExistence type="predicted"/>
<dbReference type="AlphaFoldDB" id="A0AAE9YQT5"/>
<dbReference type="Proteomes" id="UP000032568">
    <property type="component" value="Chromosome"/>
</dbReference>
<organism evidence="1 2">
    <name type="scientific">Thalassomonas actiniarum</name>
    <dbReference type="NCBI Taxonomy" id="485447"/>
    <lineage>
        <taxon>Bacteria</taxon>
        <taxon>Pseudomonadati</taxon>
        <taxon>Pseudomonadota</taxon>
        <taxon>Gammaproteobacteria</taxon>
        <taxon>Alteromonadales</taxon>
        <taxon>Colwelliaceae</taxon>
        <taxon>Thalassomonas</taxon>
    </lineage>
</organism>
<reference evidence="1 2" key="1">
    <citation type="journal article" date="2015" name="Genome Announc.">
        <title>Draft Genome Sequences of Marine Isolates of Thalassomonas viridans and Thalassomonas actiniarum.</title>
        <authorList>
            <person name="Olonade I."/>
            <person name="van Zyl L.J."/>
            <person name="Trindade M."/>
        </authorList>
    </citation>
    <scope>NUCLEOTIDE SEQUENCE [LARGE SCALE GENOMIC DNA]</scope>
    <source>
        <strain evidence="1 2">A5K-106</strain>
    </source>
</reference>
<name>A0AAE9YQT5_9GAMM</name>
<dbReference type="RefSeq" id="WP_044833020.1">
    <property type="nucleotide sequence ID" value="NZ_CP059735.1"/>
</dbReference>
<sequence length="968" mass="111265">MAKSKARTDLQRAVDDILTGRINNQVEARMFILKTIARLSKNIQTRFGDINDLNSQLVQVYIKGNSALNLYKMNVTEDKKKKELFDKKWSDFDNQIVINPFLPKVWWYEILNQIHDCIKNDILPPARDGFIIGKTDKSKLPKQNYDGSKTLKQIDISDTELKDELKDDFKKYPGIAKGLPLEHQLKMQSNVLLCLSSEYLHPVNYFDNIRTLFAKKDKDIDFMKPEYSEANEYFPPGVAVLKDFRGKKVKKDSSIWINTTIGKFLLYRLIARYKKPGLSFEGQVNREDINAEAAKFRGEIIDISIPRRESEETLNQWVRFSKNIQGLTKNNPYFVPDNKIVQRGMKRVHIQANPRYLGDNGQYIRIPDFEYQLEENINMINEVLTDTSGSPHKFYKRLTRGYAALTAIEQISQVDDDHPLNNSKVFKEALDLEALYDKSTQSGIKCFFKQFSRTLRFDYFTPLLDDTISLALKQALPKTGIADLEFSDYSDWYDSFEVKAGNDTEEKINAKAVITAKFNKDEEQKQMKQLLICTQVGHKVNEVLATKFKLPFAKLEIINALRISLDKSKPDNQKVFFDGILSTKLDKYLRLGRAYDESYPLPVVPLYLLTKKAYSAEELQEEVPKDWTVAKATSGQKQDYGYDFLLKHKDLDHIVVLKLLAAGDNAKWQNIEQKLEELLVWQHASHQLLLARADNSINCLYTLITQLKKPYESKIKNNQRMLDYFDEVGGFAALYPIVSSNLAKAKDNAGLVEVVFGALTEAKEQFHELSQRSNLLYCNDKFQEFTLMIDLLALITDKLEDMTKTSKDKAVQHIHAALLKLQASMQPANYQQEGNLYQPLAEYLTNGKKLLAMDLDIDPKNFYDYVKAIIAEVKTQLAGYAKYKKDNIHASIFAAEKSSRLLVDDNGKLYRVLLEKGIADYIDYRIATARDFYLIHWLDKSRIHYKMNAVSFTTNLTQKAIDAAGGGK</sequence>
<evidence type="ECO:0000313" key="2">
    <source>
        <dbReference type="Proteomes" id="UP000032568"/>
    </source>
</evidence>
<gene>
    <name evidence="1" type="ORF">SG35_025645</name>
</gene>
<evidence type="ECO:0000313" key="1">
    <source>
        <dbReference type="EMBL" id="WDD98594.1"/>
    </source>
</evidence>
<dbReference type="EMBL" id="CP059735">
    <property type="protein sequence ID" value="WDD98594.1"/>
    <property type="molecule type" value="Genomic_DNA"/>
</dbReference>
<reference evidence="1 2" key="2">
    <citation type="journal article" date="2022" name="Mar. Drugs">
        <title>Bioassay-Guided Fractionation Leads to the Detection of Cholic Acid Generated by the Rare Thalassomonas sp.</title>
        <authorList>
            <person name="Pheiffer F."/>
            <person name="Schneider Y.K."/>
            <person name="Hansen E.H."/>
            <person name="Andersen J.H."/>
            <person name="Isaksson J."/>
            <person name="Busche T."/>
            <person name="R C."/>
            <person name="Kalinowski J."/>
            <person name="Zyl L.V."/>
            <person name="Trindade M."/>
        </authorList>
    </citation>
    <scope>NUCLEOTIDE SEQUENCE [LARGE SCALE GENOMIC DNA]</scope>
    <source>
        <strain evidence="1 2">A5K-106</strain>
    </source>
</reference>
<protein>
    <submittedName>
        <fullName evidence="1">Uncharacterized protein</fullName>
    </submittedName>
</protein>
<dbReference type="KEGG" id="tact:SG35_025645"/>